<feature type="compositionally biased region" description="Polar residues" evidence="1">
    <location>
        <begin position="28"/>
        <end position="42"/>
    </location>
</feature>
<sequence>MATAPKAYENFNNRRASTTTPYPASATEGSSYFSHASPSQRRASAHKPPTDKPTQQPDRLPPDVARARLDRINNELISMLKKPHDPHGRRKPLQGNGTYTHIDGPTAPPVPLFPHDRYTKPRDEPGRRLRDPIFVALAGDSRPKSSDLLKAELDPGVQRAYEVLTQALVEADQFEKGMIERGLTYDPLKWYDALPVPGVKGKKRVQPPPPPPLPKLDTGAAPARDRERGRGVEMGGVMESRSVIGKNGAVGSPAEERSRLGSIAMDIAMGNMPGGGEGARRESLPTPITPITPATTGTTYDASRDPRRRGR</sequence>
<accession>A0A6A5ZH95</accession>
<feature type="compositionally biased region" description="Low complexity" evidence="1">
    <location>
        <begin position="285"/>
        <end position="299"/>
    </location>
</feature>
<evidence type="ECO:0000313" key="2">
    <source>
        <dbReference type="EMBL" id="KAF2118849.1"/>
    </source>
</evidence>
<feature type="compositionally biased region" description="Basic and acidic residues" evidence="1">
    <location>
        <begin position="114"/>
        <end position="127"/>
    </location>
</feature>
<protein>
    <submittedName>
        <fullName evidence="2">Uncharacterized protein</fullName>
    </submittedName>
</protein>
<feature type="compositionally biased region" description="Low complexity" evidence="1">
    <location>
        <begin position="16"/>
        <end position="27"/>
    </location>
</feature>
<evidence type="ECO:0000313" key="3">
    <source>
        <dbReference type="Proteomes" id="UP000799770"/>
    </source>
</evidence>
<dbReference type="OrthoDB" id="3693506at2759"/>
<dbReference type="Proteomes" id="UP000799770">
    <property type="component" value="Unassembled WGS sequence"/>
</dbReference>
<evidence type="ECO:0000256" key="1">
    <source>
        <dbReference type="SAM" id="MobiDB-lite"/>
    </source>
</evidence>
<organism evidence="2 3">
    <name type="scientific">Lophiotrema nucula</name>
    <dbReference type="NCBI Taxonomy" id="690887"/>
    <lineage>
        <taxon>Eukaryota</taxon>
        <taxon>Fungi</taxon>
        <taxon>Dikarya</taxon>
        <taxon>Ascomycota</taxon>
        <taxon>Pezizomycotina</taxon>
        <taxon>Dothideomycetes</taxon>
        <taxon>Pleosporomycetidae</taxon>
        <taxon>Pleosporales</taxon>
        <taxon>Lophiotremataceae</taxon>
        <taxon>Lophiotrema</taxon>
    </lineage>
</organism>
<proteinExistence type="predicted"/>
<dbReference type="AlphaFoldDB" id="A0A6A5ZH95"/>
<reference evidence="2" key="1">
    <citation type="journal article" date="2020" name="Stud. Mycol.">
        <title>101 Dothideomycetes genomes: a test case for predicting lifestyles and emergence of pathogens.</title>
        <authorList>
            <person name="Haridas S."/>
            <person name="Albert R."/>
            <person name="Binder M."/>
            <person name="Bloem J."/>
            <person name="Labutti K."/>
            <person name="Salamov A."/>
            <person name="Andreopoulos B."/>
            <person name="Baker S."/>
            <person name="Barry K."/>
            <person name="Bills G."/>
            <person name="Bluhm B."/>
            <person name="Cannon C."/>
            <person name="Castanera R."/>
            <person name="Culley D."/>
            <person name="Daum C."/>
            <person name="Ezra D."/>
            <person name="Gonzalez J."/>
            <person name="Henrissat B."/>
            <person name="Kuo A."/>
            <person name="Liang C."/>
            <person name="Lipzen A."/>
            <person name="Lutzoni F."/>
            <person name="Magnuson J."/>
            <person name="Mondo S."/>
            <person name="Nolan M."/>
            <person name="Ohm R."/>
            <person name="Pangilinan J."/>
            <person name="Park H.-J."/>
            <person name="Ramirez L."/>
            <person name="Alfaro M."/>
            <person name="Sun H."/>
            <person name="Tritt A."/>
            <person name="Yoshinaga Y."/>
            <person name="Zwiers L.-H."/>
            <person name="Turgeon B."/>
            <person name="Goodwin S."/>
            <person name="Spatafora J."/>
            <person name="Crous P."/>
            <person name="Grigoriev I."/>
        </authorList>
    </citation>
    <scope>NUCLEOTIDE SEQUENCE</scope>
    <source>
        <strain evidence="2">CBS 627.86</strain>
    </source>
</reference>
<feature type="region of interest" description="Disordered" evidence="1">
    <location>
        <begin position="1"/>
        <end position="127"/>
    </location>
</feature>
<gene>
    <name evidence="2" type="ORF">BDV96DRAFT_596664</name>
</gene>
<feature type="region of interest" description="Disordered" evidence="1">
    <location>
        <begin position="201"/>
        <end position="311"/>
    </location>
</feature>
<keyword evidence="3" id="KW-1185">Reference proteome</keyword>
<dbReference type="EMBL" id="ML977316">
    <property type="protein sequence ID" value="KAF2118849.1"/>
    <property type="molecule type" value="Genomic_DNA"/>
</dbReference>
<name>A0A6A5ZH95_9PLEO</name>